<dbReference type="AlphaFoldDB" id="A0A0L9TL28"/>
<gene>
    <name evidence="1" type="ORF">LR48_Vigan01g073600</name>
</gene>
<proteinExistence type="predicted"/>
<reference evidence="2" key="1">
    <citation type="journal article" date="2015" name="Proc. Natl. Acad. Sci. U.S.A.">
        <title>Genome sequencing of adzuki bean (Vigna angularis) provides insight into high starch and low fat accumulation and domestication.</title>
        <authorList>
            <person name="Yang K."/>
            <person name="Tian Z."/>
            <person name="Chen C."/>
            <person name="Luo L."/>
            <person name="Zhao B."/>
            <person name="Wang Z."/>
            <person name="Yu L."/>
            <person name="Li Y."/>
            <person name="Sun Y."/>
            <person name="Li W."/>
            <person name="Chen Y."/>
            <person name="Li Y."/>
            <person name="Zhang Y."/>
            <person name="Ai D."/>
            <person name="Zhao J."/>
            <person name="Shang C."/>
            <person name="Ma Y."/>
            <person name="Wu B."/>
            <person name="Wang M."/>
            <person name="Gao L."/>
            <person name="Sun D."/>
            <person name="Zhang P."/>
            <person name="Guo F."/>
            <person name="Wang W."/>
            <person name="Li Y."/>
            <person name="Wang J."/>
            <person name="Varshney R.K."/>
            <person name="Wang J."/>
            <person name="Ling H.Q."/>
            <person name="Wan P."/>
        </authorList>
    </citation>
    <scope>NUCLEOTIDE SEQUENCE</scope>
    <source>
        <strain evidence="2">cv. Jingnong 6</strain>
    </source>
</reference>
<dbReference type="Proteomes" id="UP000053144">
    <property type="component" value="Chromosome 1"/>
</dbReference>
<evidence type="ECO:0000313" key="2">
    <source>
        <dbReference type="Proteomes" id="UP000053144"/>
    </source>
</evidence>
<name>A0A0L9TL28_PHAAN</name>
<dbReference type="EMBL" id="CM003371">
    <property type="protein sequence ID" value="KOM31181.1"/>
    <property type="molecule type" value="Genomic_DNA"/>
</dbReference>
<accession>A0A0L9TL28</accession>
<dbReference type="Gramene" id="KOM31181">
    <property type="protein sequence ID" value="KOM31181"/>
    <property type="gene ID" value="LR48_Vigan01g073600"/>
</dbReference>
<sequence>MRWFASLIPDPSGLVTDGKFENVNSLDEAKSAEVFPFVACILKECKPNGLGDMQLTIKVHPFTTFRKNYYLNIVHRNVVKVFPVDICPPTIELVMETLKPDIRLPMWIEKKLNVDDILCKFVPPSDQPSTYKEPNKQ</sequence>
<protein>
    <submittedName>
        <fullName evidence="1">Uncharacterized protein</fullName>
    </submittedName>
</protein>
<organism evidence="1 2">
    <name type="scientific">Phaseolus angularis</name>
    <name type="common">Azuki bean</name>
    <name type="synonym">Vigna angularis</name>
    <dbReference type="NCBI Taxonomy" id="3914"/>
    <lineage>
        <taxon>Eukaryota</taxon>
        <taxon>Viridiplantae</taxon>
        <taxon>Streptophyta</taxon>
        <taxon>Embryophyta</taxon>
        <taxon>Tracheophyta</taxon>
        <taxon>Spermatophyta</taxon>
        <taxon>Magnoliopsida</taxon>
        <taxon>eudicotyledons</taxon>
        <taxon>Gunneridae</taxon>
        <taxon>Pentapetalae</taxon>
        <taxon>rosids</taxon>
        <taxon>fabids</taxon>
        <taxon>Fabales</taxon>
        <taxon>Fabaceae</taxon>
        <taxon>Papilionoideae</taxon>
        <taxon>50 kb inversion clade</taxon>
        <taxon>NPAAA clade</taxon>
        <taxon>indigoferoid/millettioid clade</taxon>
        <taxon>Phaseoleae</taxon>
        <taxon>Vigna</taxon>
    </lineage>
</organism>
<evidence type="ECO:0000313" key="1">
    <source>
        <dbReference type="EMBL" id="KOM31181.1"/>
    </source>
</evidence>